<comment type="caution">
    <text evidence="11">The sequence shown here is derived from an EMBL/GenBank/DDBJ whole genome shotgun (WGS) entry which is preliminary data.</text>
</comment>
<sequence length="650" mass="73540">MMMRRVLSSGRLNIIFAFGALYLLFMAGLRLMLLSANLSNIGNSFGQIAAIFGIGLLYDIAFYSYALIPFVLGAWLLPNRWFNSKPAYWLSLLLTFLASSGLCFILVAEWFFWDEFQVRFNFIAVDYLVYRKEVVQNISESYPLIPIFGVIFLIAGLCVLGLRRFVRLAHGGDSRFLSRTAWAIPMLCLPLVTFLCVDQSLRDISCNTFNNELASNGPYQFMAAFRNNELSFRQFYRTLPEEAAAASLHEALALPGEDWLGKRAFDIRRRIMATGDEKPLNVVLVTVESLSAKFLGVFGSTHDITPNLDRLAEEGILFTRLFATGSRTTRGLEAISLSIPPTPGQSLVKRPEQFGSYNISSEFQARGYDVAFFYGGLGYFDNMNSFFSHNGFRVVDESDLSQDEKGFSTAWGVADEYVYKRILREADADYRDGKRFFYYFMTTSNHRPYTFPEGRIDLPSGTREAVVKYTDWAIGDFIAQARQKPWFEDTVFVFVADHCSSSAGREALNARQHHIPLILYSPKHLASRRIEALASQIDVAPTLLGLLNFSYESRFFGHDILRAPISAERAFIGNYQNLGLMREGSLIYLKPQRQIGFISNPLTSEAHEDALPKGSDMLLKEAISLYQGADAAYHNHLLEWQPVQTAPLRY</sequence>
<evidence type="ECO:0000256" key="8">
    <source>
        <dbReference type="PIRSR" id="PIRSR005091-3"/>
    </source>
</evidence>
<evidence type="ECO:0000256" key="2">
    <source>
        <dbReference type="ARBA" id="ARBA00022475"/>
    </source>
</evidence>
<keyword evidence="2" id="KW-1003">Cell membrane</keyword>
<keyword evidence="3 9" id="KW-0812">Transmembrane</keyword>
<feature type="transmembrane region" description="Helical" evidence="9">
    <location>
        <begin position="89"/>
        <end position="113"/>
    </location>
</feature>
<evidence type="ECO:0000256" key="6">
    <source>
        <dbReference type="PIRSR" id="PIRSR005091-1"/>
    </source>
</evidence>
<keyword evidence="7" id="KW-0464">Manganese</keyword>
<keyword evidence="7" id="KW-0479">Metal-binding</keyword>
<evidence type="ECO:0000256" key="7">
    <source>
        <dbReference type="PIRSR" id="PIRSR005091-2"/>
    </source>
</evidence>
<feature type="binding site" evidence="7">
    <location>
        <position position="446"/>
    </location>
    <ligand>
        <name>substrate</name>
    </ligand>
</feature>
<dbReference type="InterPro" id="IPR017850">
    <property type="entry name" value="Alkaline_phosphatase_core_sf"/>
</dbReference>
<dbReference type="AlphaFoldDB" id="M5PWB2"/>
<dbReference type="GO" id="GO:0046872">
    <property type="term" value="F:metal ion binding"/>
    <property type="evidence" value="ECO:0007669"/>
    <property type="project" value="UniProtKB-KW"/>
</dbReference>
<accession>M5PWB2</accession>
<keyword evidence="11" id="KW-0808">Transferase</keyword>
<evidence type="ECO:0000256" key="9">
    <source>
        <dbReference type="SAM" id="Phobius"/>
    </source>
</evidence>
<protein>
    <submittedName>
        <fullName evidence="11">Phosphoglycerol transferase family protein, alkaline phosphatase superfamily</fullName>
    </submittedName>
</protein>
<feature type="active site" evidence="6">
    <location>
        <position position="328"/>
    </location>
</feature>
<dbReference type="PANTHER" id="PTHR47371">
    <property type="entry name" value="LIPOTEICHOIC ACID SYNTHASE"/>
    <property type="match status" value="1"/>
</dbReference>
<dbReference type="GO" id="GO:0016740">
    <property type="term" value="F:transferase activity"/>
    <property type="evidence" value="ECO:0007669"/>
    <property type="project" value="UniProtKB-KW"/>
</dbReference>
<dbReference type="SUPFAM" id="SSF53649">
    <property type="entry name" value="Alkaline phosphatase-like"/>
    <property type="match status" value="1"/>
</dbReference>
<dbReference type="PANTHER" id="PTHR47371:SF3">
    <property type="entry name" value="PHOSPHOGLYCEROL TRANSFERASE I"/>
    <property type="match status" value="1"/>
</dbReference>
<feature type="transmembrane region" description="Helical" evidence="9">
    <location>
        <begin position="182"/>
        <end position="201"/>
    </location>
</feature>
<evidence type="ECO:0000256" key="3">
    <source>
        <dbReference type="ARBA" id="ARBA00022692"/>
    </source>
</evidence>
<name>M5PWB2_DESAF</name>
<dbReference type="InterPro" id="IPR012160">
    <property type="entry name" value="LtaS-like"/>
</dbReference>
<keyword evidence="5 9" id="KW-0472">Membrane</keyword>
<dbReference type="RefSeq" id="WP_005983189.1">
    <property type="nucleotide sequence ID" value="NZ_AOSV01000003.1"/>
</dbReference>
<feature type="transmembrane region" description="Helical" evidence="9">
    <location>
        <begin position="45"/>
        <end position="77"/>
    </location>
</feature>
<comment type="subcellular location">
    <subcellularLocation>
        <location evidence="1">Cell membrane</location>
        <topology evidence="1">Multi-pass membrane protein</topology>
    </subcellularLocation>
</comment>
<feature type="binding site" evidence="8">
    <location>
        <position position="288"/>
    </location>
    <ligand>
        <name>Mn(2+)</name>
        <dbReference type="ChEBI" id="CHEBI:29035"/>
    </ligand>
</feature>
<dbReference type="EMBL" id="AOSV01000003">
    <property type="protein sequence ID" value="EMG38597.1"/>
    <property type="molecule type" value="Genomic_DNA"/>
</dbReference>
<evidence type="ECO:0000256" key="4">
    <source>
        <dbReference type="ARBA" id="ARBA00022989"/>
    </source>
</evidence>
<dbReference type="Gene3D" id="3.30.1120.80">
    <property type="match status" value="1"/>
</dbReference>
<evidence type="ECO:0000256" key="1">
    <source>
        <dbReference type="ARBA" id="ARBA00004651"/>
    </source>
</evidence>
<evidence type="ECO:0000256" key="5">
    <source>
        <dbReference type="ARBA" id="ARBA00023136"/>
    </source>
</evidence>
<evidence type="ECO:0000313" key="11">
    <source>
        <dbReference type="EMBL" id="EMG38597.1"/>
    </source>
</evidence>
<evidence type="ECO:0000313" key="12">
    <source>
        <dbReference type="Proteomes" id="UP000011922"/>
    </source>
</evidence>
<organism evidence="11 12">
    <name type="scientific">Desulfocurvibacter africanus PCS</name>
    <dbReference type="NCBI Taxonomy" id="1262666"/>
    <lineage>
        <taxon>Bacteria</taxon>
        <taxon>Pseudomonadati</taxon>
        <taxon>Thermodesulfobacteriota</taxon>
        <taxon>Desulfovibrionia</taxon>
        <taxon>Desulfovibrionales</taxon>
        <taxon>Desulfovibrionaceae</taxon>
        <taxon>Desulfocurvibacter</taxon>
    </lineage>
</organism>
<feature type="domain" description="Sulfatase N-terminal" evidence="10">
    <location>
        <begin position="281"/>
        <end position="548"/>
    </location>
</feature>
<dbReference type="InterPro" id="IPR000917">
    <property type="entry name" value="Sulfatase_N"/>
</dbReference>
<feature type="binding site" evidence="8">
    <location>
        <position position="497"/>
    </location>
    <ligand>
        <name>Mn(2+)</name>
        <dbReference type="ChEBI" id="CHEBI:29035"/>
    </ligand>
</feature>
<dbReference type="CDD" id="cd16015">
    <property type="entry name" value="LTA_synthase"/>
    <property type="match status" value="1"/>
</dbReference>
<proteinExistence type="predicted"/>
<keyword evidence="4 9" id="KW-1133">Transmembrane helix</keyword>
<evidence type="ECO:0000259" key="10">
    <source>
        <dbReference type="Pfam" id="PF00884"/>
    </source>
</evidence>
<feature type="transmembrane region" description="Helical" evidence="9">
    <location>
        <begin position="142"/>
        <end position="162"/>
    </location>
</feature>
<dbReference type="InterPro" id="IPR050448">
    <property type="entry name" value="OpgB/LTA_synthase_biosynth"/>
</dbReference>
<dbReference type="Proteomes" id="UP000011922">
    <property type="component" value="Unassembled WGS sequence"/>
</dbReference>
<feature type="binding site" evidence="8">
    <location>
        <position position="498"/>
    </location>
    <ligand>
        <name>Mn(2+)</name>
        <dbReference type="ChEBI" id="CHEBI:29035"/>
    </ligand>
</feature>
<gene>
    <name evidence="11" type="ORF">PCS_00227</name>
</gene>
<dbReference type="Gene3D" id="3.40.720.10">
    <property type="entry name" value="Alkaline Phosphatase, subunit A"/>
    <property type="match status" value="1"/>
</dbReference>
<dbReference type="GO" id="GO:0005886">
    <property type="term" value="C:plasma membrane"/>
    <property type="evidence" value="ECO:0007669"/>
    <property type="project" value="UniProtKB-SubCell"/>
</dbReference>
<dbReference type="OrthoDB" id="9760224at2"/>
<feature type="transmembrane region" description="Helical" evidence="9">
    <location>
        <begin position="12"/>
        <end position="33"/>
    </location>
</feature>
<dbReference type="Pfam" id="PF00884">
    <property type="entry name" value="Sulfatase"/>
    <property type="match status" value="1"/>
</dbReference>
<dbReference type="PIRSF" id="PIRSF005091">
    <property type="entry name" value="Mmb_sulf_HI1246"/>
    <property type="match status" value="1"/>
</dbReference>
<feature type="binding site" evidence="8">
    <location>
        <position position="328"/>
    </location>
    <ligand>
        <name>Mn(2+)</name>
        <dbReference type="ChEBI" id="CHEBI:29035"/>
    </ligand>
</feature>
<dbReference type="PATRIC" id="fig|1262666.3.peg.224"/>
<reference evidence="11 12" key="1">
    <citation type="journal article" date="2013" name="Genome Announc.">
        <title>Draft Genome Sequence for Desulfovibrio africanus Strain PCS.</title>
        <authorList>
            <person name="Brown S.D."/>
            <person name="Utturkar S.M."/>
            <person name="Arkin A.P."/>
            <person name="Deutschbauer A.M."/>
            <person name="Elias D.A."/>
            <person name="Hazen T.C."/>
            <person name="Chakraborty R."/>
        </authorList>
    </citation>
    <scope>NUCLEOTIDE SEQUENCE [LARGE SCALE GENOMIC DNA]</scope>
    <source>
        <strain evidence="11 12">PCS</strain>
    </source>
</reference>